<dbReference type="InterPro" id="IPR018499">
    <property type="entry name" value="Tetraspanin/Peripherin"/>
</dbReference>
<feature type="transmembrane region" description="Helical" evidence="5">
    <location>
        <begin position="277"/>
        <end position="298"/>
    </location>
</feature>
<evidence type="ECO:0000256" key="5">
    <source>
        <dbReference type="SAM" id="Phobius"/>
    </source>
</evidence>
<keyword evidence="8" id="KW-1185">Reference proteome</keyword>
<dbReference type="Proteomes" id="UP000006672">
    <property type="component" value="Unassembled WGS sequence"/>
</dbReference>
<evidence type="ECO:0000256" key="2">
    <source>
        <dbReference type="ARBA" id="ARBA00022692"/>
    </source>
</evidence>
<reference evidence="6 8" key="1">
    <citation type="journal article" date="2007" name="Science">
        <title>Draft genome of the filarial nematode parasite Brugia malayi.</title>
        <authorList>
            <person name="Ghedin E."/>
            <person name="Wang S."/>
            <person name="Spiro D."/>
            <person name="Caler E."/>
            <person name="Zhao Q."/>
            <person name="Crabtree J."/>
            <person name="Allen J.E."/>
            <person name="Delcher A.L."/>
            <person name="Guiliano D.B."/>
            <person name="Miranda-Saavedra D."/>
            <person name="Angiuoli S.V."/>
            <person name="Creasy T."/>
            <person name="Amedeo P."/>
            <person name="Haas B."/>
            <person name="El-Sayed N.M."/>
            <person name="Wortman J.R."/>
            <person name="Feldblyum T."/>
            <person name="Tallon L."/>
            <person name="Schatz M."/>
            <person name="Shumway M."/>
            <person name="Koo H."/>
            <person name="Salzberg S.L."/>
            <person name="Schobel S."/>
            <person name="Pertea M."/>
            <person name="Pop M."/>
            <person name="White O."/>
            <person name="Barton G.J."/>
            <person name="Carlow C.K."/>
            <person name="Crawford M.J."/>
            <person name="Daub J."/>
            <person name="Dimmic M.W."/>
            <person name="Estes C.F."/>
            <person name="Foster J.M."/>
            <person name="Ganatra M."/>
            <person name="Gregory W.F."/>
            <person name="Johnson N.M."/>
            <person name="Jin J."/>
            <person name="Komuniecki R."/>
            <person name="Korf I."/>
            <person name="Kumar S."/>
            <person name="Laney S."/>
            <person name="Li B.W."/>
            <person name="Li W."/>
            <person name="Lindblom T.H."/>
            <person name="Lustigman S."/>
            <person name="Ma D."/>
            <person name="Maina C.V."/>
            <person name="Martin D.M."/>
            <person name="McCarter J.P."/>
            <person name="McReynolds L."/>
            <person name="Mitreva M."/>
            <person name="Nutman T.B."/>
            <person name="Parkinson J."/>
            <person name="Peregrin-Alvarez J.M."/>
            <person name="Poole C."/>
            <person name="Ren Q."/>
            <person name="Saunders L."/>
            <person name="Sluder A.E."/>
            <person name="Smith K."/>
            <person name="Stanke M."/>
            <person name="Unnasch T.R."/>
            <person name="Ware J."/>
            <person name="Wei A.D."/>
            <person name="Weil G."/>
            <person name="Williams D.J."/>
            <person name="Zhang Y."/>
            <person name="Williams S.A."/>
            <person name="Fraser-Liggett C."/>
            <person name="Slatko B."/>
            <person name="Blaxter M.L."/>
            <person name="Scott A.L."/>
        </authorList>
    </citation>
    <scope>NUCLEOTIDE SEQUENCE</scope>
    <source>
        <strain evidence="6 8">FR3</strain>
    </source>
</reference>
<dbReference type="WBParaSite" id="Bm7967.1">
    <property type="protein sequence ID" value="Bm7967.1"/>
    <property type="gene ID" value="WBGene00228228"/>
</dbReference>
<accession>A0A4E9FTJ4</accession>
<evidence type="ECO:0000313" key="9">
    <source>
        <dbReference type="WBParaSite" id="Bm7967.1"/>
    </source>
</evidence>
<keyword evidence="4 5" id="KW-0472">Membrane</keyword>
<dbReference type="SUPFAM" id="SSF48652">
    <property type="entry name" value="Tetraspanin"/>
    <property type="match status" value="1"/>
</dbReference>
<feature type="transmembrane region" description="Helical" evidence="5">
    <location>
        <begin position="304"/>
        <end position="324"/>
    </location>
</feature>
<sequence>MKIPSLNIKCLPEPKTNDHSQEHYEIPFKFCRSEEDLSLRKSFRNGKCPSKLFRFTIFFTITCRILTCIAVILISLNFAINYVQPANQIYTVAEPTISAQILIKCLGSFTYVFCGMEIILISVQLILFLTFIKKEYAFCGVSIAVDFAFSFLFLLFYLLLVAIGLNSSEVSSTLIAGIGTLLKDDDLQKFMHTVDDIQRRMQCCGFAGNHTEWMQKKIIHYYDPIEDELKIMLDQADIWKSQNDEEKMNSASLSCCSNTKRNCSKEKMHQQGCFNKLSTNIIWLMDSIGIALVVKLMLSVLQEVIFAYVVIGITITNSAITELFSKDEHSRKKNSYQRGLLIPSKISLP</sequence>
<proteinExistence type="predicted"/>
<dbReference type="KEGG" id="bmy:BM_BM7967"/>
<dbReference type="Gene3D" id="1.10.1450.10">
    <property type="entry name" value="Tetraspanin"/>
    <property type="match status" value="1"/>
</dbReference>
<name>A0A0J9YC67_BRUMA</name>
<keyword evidence="2 5" id="KW-0812">Transmembrane</keyword>
<evidence type="ECO:0000313" key="8">
    <source>
        <dbReference type="Proteomes" id="UP000006672"/>
    </source>
</evidence>
<evidence type="ECO:0000256" key="3">
    <source>
        <dbReference type="ARBA" id="ARBA00022989"/>
    </source>
</evidence>
<dbReference type="CTD" id="6099161"/>
<dbReference type="Pfam" id="PF00335">
    <property type="entry name" value="Tetraspanin"/>
    <property type="match status" value="1"/>
</dbReference>
<evidence type="ECO:0000313" key="6">
    <source>
        <dbReference type="EMBL" id="CDQ06399.2"/>
    </source>
</evidence>
<accession>A0A0J9YC67</accession>
<dbReference type="OrthoDB" id="10419448at2759"/>
<keyword evidence="3 5" id="KW-1133">Transmembrane helix</keyword>
<feature type="transmembrane region" description="Helical" evidence="5">
    <location>
        <begin position="136"/>
        <end position="157"/>
    </location>
</feature>
<dbReference type="GeneID" id="6099161"/>
<gene>
    <name evidence="6 9 10" type="ORF">Bm7967</name>
    <name evidence="7" type="ORF">BM_BM7967</name>
    <name evidence="6" type="ORF">BM_Bm7967</name>
</gene>
<dbReference type="AlphaFoldDB" id="A0A0J9YC67"/>
<evidence type="ECO:0000313" key="7">
    <source>
        <dbReference type="EMBL" id="VIP00092.1"/>
    </source>
</evidence>
<dbReference type="EMBL" id="CAAKNF010000011">
    <property type="protein sequence ID" value="VIP00092.1"/>
    <property type="molecule type" value="Genomic_DNA"/>
</dbReference>
<protein>
    <submittedName>
        <fullName evidence="6">Bm7967</fullName>
    </submittedName>
    <submittedName>
        <fullName evidence="9">Tetraspanin</fullName>
    </submittedName>
</protein>
<reference evidence="7" key="3">
    <citation type="submission" date="2019-04" db="EMBL/GenBank/DDBJ databases">
        <authorList>
            <person name="Howe K."/>
            <person name="Paulini M."/>
            <person name="Williams G."/>
        </authorList>
    </citation>
    <scope>NUCLEOTIDE SEQUENCE [LARGE SCALE GENOMIC DNA]</scope>
    <source>
        <strain evidence="7">FR3</strain>
    </source>
</reference>
<feature type="transmembrane region" description="Helical" evidence="5">
    <location>
        <begin position="52"/>
        <end position="80"/>
    </location>
</feature>
<evidence type="ECO:0000313" key="10">
    <source>
        <dbReference type="WormBase" id="Bm7967"/>
    </source>
</evidence>
<dbReference type="InterPro" id="IPR008952">
    <property type="entry name" value="Tetraspanin_EC2_sf"/>
</dbReference>
<dbReference type="GO" id="GO:0016020">
    <property type="term" value="C:membrane"/>
    <property type="evidence" value="ECO:0007669"/>
    <property type="project" value="UniProtKB-SubCell"/>
</dbReference>
<reference evidence="6" key="2">
    <citation type="submission" date="2012-12" db="EMBL/GenBank/DDBJ databases">
        <authorList>
            <person name="Gao Y.W."/>
            <person name="Fan S.T."/>
            <person name="Sun H.T."/>
            <person name="Wang Z."/>
            <person name="Gao X.L."/>
            <person name="Li Y.G."/>
            <person name="Wang T.C."/>
            <person name="Zhang K."/>
            <person name="Xu W.W."/>
            <person name="Yu Z.J."/>
            <person name="Xia X.Z."/>
        </authorList>
    </citation>
    <scope>NUCLEOTIDE SEQUENCE</scope>
    <source>
        <strain evidence="6">FR3</strain>
    </source>
</reference>
<reference evidence="9" key="4">
    <citation type="submission" date="2019-12" db="UniProtKB">
        <authorList>
            <consortium name="WormBaseParasite"/>
        </authorList>
    </citation>
    <scope>IDENTIFICATION</scope>
</reference>
<evidence type="ECO:0000256" key="4">
    <source>
        <dbReference type="ARBA" id="ARBA00023136"/>
    </source>
</evidence>
<feature type="transmembrane region" description="Helical" evidence="5">
    <location>
        <begin position="109"/>
        <end position="129"/>
    </location>
</feature>
<dbReference type="WormBase" id="Bm7967">
    <property type="protein sequence ID" value="BM38375"/>
    <property type="gene ID" value="WBGene00228228"/>
</dbReference>
<organism evidence="6">
    <name type="scientific">Brugia malayi</name>
    <name type="common">Filarial nematode worm</name>
    <dbReference type="NCBI Taxonomy" id="6279"/>
    <lineage>
        <taxon>Eukaryota</taxon>
        <taxon>Metazoa</taxon>
        <taxon>Ecdysozoa</taxon>
        <taxon>Nematoda</taxon>
        <taxon>Chromadorea</taxon>
        <taxon>Rhabditida</taxon>
        <taxon>Spirurina</taxon>
        <taxon>Spiruromorpha</taxon>
        <taxon>Filarioidea</taxon>
        <taxon>Onchocercidae</taxon>
        <taxon>Brugia</taxon>
    </lineage>
</organism>
<comment type="subcellular location">
    <subcellularLocation>
        <location evidence="1">Membrane</location>
        <topology evidence="1">Multi-pass membrane protein</topology>
    </subcellularLocation>
</comment>
<dbReference type="EMBL" id="LN855189">
    <property type="protein sequence ID" value="CDQ06399.2"/>
    <property type="molecule type" value="Genomic_DNA"/>
</dbReference>
<dbReference type="RefSeq" id="XP_042938811.1">
    <property type="nucleotide sequence ID" value="XM_043082877.1"/>
</dbReference>
<evidence type="ECO:0000256" key="1">
    <source>
        <dbReference type="ARBA" id="ARBA00004141"/>
    </source>
</evidence>